<gene>
    <name evidence="1" type="ORF">H4R20_001874</name>
</gene>
<comment type="caution">
    <text evidence="1">The sequence shown here is derived from an EMBL/GenBank/DDBJ whole genome shotgun (WGS) entry which is preliminary data.</text>
</comment>
<name>A0A9W8I3K6_9FUNG</name>
<evidence type="ECO:0000313" key="2">
    <source>
        <dbReference type="Proteomes" id="UP001140094"/>
    </source>
</evidence>
<sequence length="93" mass="10252">HHMAMNFDNKHVSLSTIAEGYRQALDHIDYLFDKLLCGFVVADGILKPNQLVNQPANDAVGTGFLKHNEVKIGGLGAQLYGNLLKRNTFNLDA</sequence>
<evidence type="ECO:0000313" key="1">
    <source>
        <dbReference type="EMBL" id="KAJ2805971.1"/>
    </source>
</evidence>
<dbReference type="EMBL" id="JANBUO010000238">
    <property type="protein sequence ID" value="KAJ2805971.1"/>
    <property type="molecule type" value="Genomic_DNA"/>
</dbReference>
<dbReference type="Proteomes" id="UP001140094">
    <property type="component" value="Unassembled WGS sequence"/>
</dbReference>
<reference evidence="1" key="1">
    <citation type="submission" date="2022-07" db="EMBL/GenBank/DDBJ databases">
        <title>Phylogenomic reconstructions and comparative analyses of Kickxellomycotina fungi.</title>
        <authorList>
            <person name="Reynolds N.K."/>
            <person name="Stajich J.E."/>
            <person name="Barry K."/>
            <person name="Grigoriev I.V."/>
            <person name="Crous P."/>
            <person name="Smith M.E."/>
        </authorList>
    </citation>
    <scope>NUCLEOTIDE SEQUENCE</scope>
    <source>
        <strain evidence="1">NRRL 1565</strain>
    </source>
</reference>
<accession>A0A9W8I3K6</accession>
<dbReference type="AlphaFoldDB" id="A0A9W8I3K6"/>
<protein>
    <submittedName>
        <fullName evidence="1">Uncharacterized protein</fullName>
    </submittedName>
</protein>
<organism evidence="1 2">
    <name type="scientific">Coemansia guatemalensis</name>
    <dbReference type="NCBI Taxonomy" id="2761395"/>
    <lineage>
        <taxon>Eukaryota</taxon>
        <taxon>Fungi</taxon>
        <taxon>Fungi incertae sedis</taxon>
        <taxon>Zoopagomycota</taxon>
        <taxon>Kickxellomycotina</taxon>
        <taxon>Kickxellomycetes</taxon>
        <taxon>Kickxellales</taxon>
        <taxon>Kickxellaceae</taxon>
        <taxon>Coemansia</taxon>
    </lineage>
</organism>
<proteinExistence type="predicted"/>
<feature type="non-terminal residue" evidence="1">
    <location>
        <position position="1"/>
    </location>
</feature>
<keyword evidence="2" id="KW-1185">Reference proteome</keyword>